<dbReference type="AlphaFoldDB" id="A0A7W4I9F3"/>
<evidence type="ECO:0000256" key="3">
    <source>
        <dbReference type="ARBA" id="ARBA00023143"/>
    </source>
</evidence>
<protein>
    <recommendedName>
        <fullName evidence="4">Flagellar basal-body rod protein FlgF</fullName>
    </recommendedName>
</protein>
<accession>A0A7W4I9F3</accession>
<comment type="subcellular location">
    <subcellularLocation>
        <location evidence="1 4">Bacterial flagellum basal body</location>
    </subcellularLocation>
</comment>
<dbReference type="PANTHER" id="PTHR30435">
    <property type="entry name" value="FLAGELLAR PROTEIN"/>
    <property type="match status" value="1"/>
</dbReference>
<dbReference type="InterPro" id="IPR012836">
    <property type="entry name" value="FlgF"/>
</dbReference>
<dbReference type="Proteomes" id="UP000589085">
    <property type="component" value="Unassembled WGS sequence"/>
</dbReference>
<dbReference type="InterPro" id="IPR001444">
    <property type="entry name" value="Flag_bb_rod_N"/>
</dbReference>
<dbReference type="PANTHER" id="PTHR30435:SF19">
    <property type="entry name" value="FLAGELLAR BASAL-BODY ROD PROTEIN FLGG"/>
    <property type="match status" value="1"/>
</dbReference>
<gene>
    <name evidence="8" type="primary">flgF</name>
    <name evidence="8" type="ORF">HLH48_00445</name>
</gene>
<evidence type="ECO:0000256" key="4">
    <source>
        <dbReference type="RuleBase" id="RU362116"/>
    </source>
</evidence>
<evidence type="ECO:0000256" key="2">
    <source>
        <dbReference type="ARBA" id="ARBA00009677"/>
    </source>
</evidence>
<feature type="domain" description="Flagellar basal body rod protein N-terminal" evidence="5">
    <location>
        <begin position="6"/>
        <end position="35"/>
    </location>
</feature>
<reference evidence="8 9" key="1">
    <citation type="submission" date="2020-04" db="EMBL/GenBank/DDBJ databases">
        <title>Description of novel Gluconacetobacter.</title>
        <authorList>
            <person name="Sombolestani A."/>
        </authorList>
    </citation>
    <scope>NUCLEOTIDE SEQUENCE [LARGE SCALE GENOMIC DNA]</scope>
    <source>
        <strain evidence="8 9">LMG 19747</strain>
    </source>
</reference>
<evidence type="ECO:0000256" key="1">
    <source>
        <dbReference type="ARBA" id="ARBA00004117"/>
    </source>
</evidence>
<evidence type="ECO:0000259" key="5">
    <source>
        <dbReference type="Pfam" id="PF00460"/>
    </source>
</evidence>
<dbReference type="InterPro" id="IPR037925">
    <property type="entry name" value="FlgE/F/G-like"/>
</dbReference>
<organism evidence="8 9">
    <name type="scientific">Gluconacetobacter sacchari</name>
    <dbReference type="NCBI Taxonomy" id="92759"/>
    <lineage>
        <taxon>Bacteria</taxon>
        <taxon>Pseudomonadati</taxon>
        <taxon>Pseudomonadota</taxon>
        <taxon>Alphaproteobacteria</taxon>
        <taxon>Acetobacterales</taxon>
        <taxon>Acetobacteraceae</taxon>
        <taxon>Gluconacetobacter</taxon>
    </lineage>
</organism>
<dbReference type="Pfam" id="PF00460">
    <property type="entry name" value="Flg_bb_rod"/>
    <property type="match status" value="1"/>
</dbReference>
<evidence type="ECO:0000313" key="9">
    <source>
        <dbReference type="Proteomes" id="UP000589085"/>
    </source>
</evidence>
<dbReference type="RefSeq" id="WP_182995529.1">
    <property type="nucleotide sequence ID" value="NZ_JABEQJ010000001.1"/>
</dbReference>
<dbReference type="Pfam" id="PF06429">
    <property type="entry name" value="Flg_bbr_C"/>
    <property type="match status" value="1"/>
</dbReference>
<dbReference type="InterPro" id="IPR019776">
    <property type="entry name" value="Flagellar_basal_body_rod_CS"/>
</dbReference>
<keyword evidence="3 4" id="KW-0975">Bacterial flagellum</keyword>
<evidence type="ECO:0000313" key="8">
    <source>
        <dbReference type="EMBL" id="MBB2158659.1"/>
    </source>
</evidence>
<sequence length="247" mass="27180">MDNTTYIALSRVDTLMHALDVTANNLANADTNGFKAGRQLFSEYLARQKGPDTLVGDKQQSYTQDQATYRDQLQGPLRQTGNLTDFAINGEGYFTVRTTQGIRLTRNGAFQRRLDGTIVDESGNPVLDSTGRNLVLQNEEDLLSVASDGTISTQNGAIGAIGLVTVDNIQTLVPEGHFLLRPTTRTHAVARPEIRQAMLESSNVNAVSETTRMVEIQRDYDLTFQLIQTESTRQQTAIDKITAEPTS</sequence>
<name>A0A7W4I9F3_9PROT</name>
<dbReference type="Pfam" id="PF22692">
    <property type="entry name" value="LlgE_F_G_D1"/>
    <property type="match status" value="1"/>
</dbReference>
<dbReference type="NCBIfam" id="TIGR03506">
    <property type="entry name" value="FlgEFG_subfam"/>
    <property type="match status" value="1"/>
</dbReference>
<dbReference type="GO" id="GO:0071978">
    <property type="term" value="P:bacterial-type flagellum-dependent swarming motility"/>
    <property type="evidence" value="ECO:0007669"/>
    <property type="project" value="TreeGrafter"/>
</dbReference>
<evidence type="ECO:0000259" key="6">
    <source>
        <dbReference type="Pfam" id="PF06429"/>
    </source>
</evidence>
<proteinExistence type="inferred from homology"/>
<dbReference type="EMBL" id="JABEQJ010000001">
    <property type="protein sequence ID" value="MBB2158659.1"/>
    <property type="molecule type" value="Genomic_DNA"/>
</dbReference>
<keyword evidence="8" id="KW-0966">Cell projection</keyword>
<evidence type="ECO:0000259" key="7">
    <source>
        <dbReference type="Pfam" id="PF22692"/>
    </source>
</evidence>
<dbReference type="SUPFAM" id="SSF117143">
    <property type="entry name" value="Flagellar hook protein flgE"/>
    <property type="match status" value="1"/>
</dbReference>
<dbReference type="NCBIfam" id="TIGR02490">
    <property type="entry name" value="flgF"/>
    <property type="match status" value="1"/>
</dbReference>
<feature type="domain" description="Flagellar basal-body/hook protein C-terminal" evidence="6">
    <location>
        <begin position="195"/>
        <end position="238"/>
    </location>
</feature>
<comment type="similarity">
    <text evidence="2 4">Belongs to the flagella basal body rod proteins family.</text>
</comment>
<feature type="domain" description="Flagellar hook protein FlgE/F/G-like D1" evidence="7">
    <location>
        <begin position="87"/>
        <end position="152"/>
    </location>
</feature>
<keyword evidence="8" id="KW-0969">Cilium</keyword>
<comment type="subunit">
    <text evidence="4">The basal body constitutes a major portion of the flagellar organelle and consists of five rings (E,L,P,S, and M) mounted on a central rod. The rod consists of about 26 subunits of FlgG in the distal portion, and FlgB, FlgC and FlgF are thought to build up the proximal portion of the rod with about 6 subunits each.</text>
</comment>
<dbReference type="PROSITE" id="PS00588">
    <property type="entry name" value="FLAGELLA_BB_ROD"/>
    <property type="match status" value="1"/>
</dbReference>
<dbReference type="InterPro" id="IPR053967">
    <property type="entry name" value="LlgE_F_G-like_D1"/>
</dbReference>
<dbReference type="InterPro" id="IPR010930">
    <property type="entry name" value="Flg_bb/hook_C_dom"/>
</dbReference>
<comment type="caution">
    <text evidence="8">The sequence shown here is derived from an EMBL/GenBank/DDBJ whole genome shotgun (WGS) entry which is preliminary data.</text>
</comment>
<dbReference type="InterPro" id="IPR020013">
    <property type="entry name" value="Flagellar_FlgE/F/G"/>
</dbReference>
<dbReference type="GO" id="GO:0030694">
    <property type="term" value="C:bacterial-type flagellum basal body, rod"/>
    <property type="evidence" value="ECO:0007669"/>
    <property type="project" value="UniProtKB-UniRule"/>
</dbReference>
<keyword evidence="8" id="KW-0282">Flagellum</keyword>